<name>A0AAW2L7X5_SESRA</name>
<organism evidence="1">
    <name type="scientific">Sesamum radiatum</name>
    <name type="common">Black benniseed</name>
    <dbReference type="NCBI Taxonomy" id="300843"/>
    <lineage>
        <taxon>Eukaryota</taxon>
        <taxon>Viridiplantae</taxon>
        <taxon>Streptophyta</taxon>
        <taxon>Embryophyta</taxon>
        <taxon>Tracheophyta</taxon>
        <taxon>Spermatophyta</taxon>
        <taxon>Magnoliopsida</taxon>
        <taxon>eudicotyledons</taxon>
        <taxon>Gunneridae</taxon>
        <taxon>Pentapetalae</taxon>
        <taxon>asterids</taxon>
        <taxon>lamiids</taxon>
        <taxon>Lamiales</taxon>
        <taxon>Pedaliaceae</taxon>
        <taxon>Sesamum</taxon>
    </lineage>
</organism>
<accession>A0AAW2L7X5</accession>
<evidence type="ECO:0000313" key="1">
    <source>
        <dbReference type="EMBL" id="KAL0315346.1"/>
    </source>
</evidence>
<protein>
    <submittedName>
        <fullName evidence="1">Uncharacterized protein</fullName>
    </submittedName>
</protein>
<reference evidence="1" key="1">
    <citation type="submission" date="2020-06" db="EMBL/GenBank/DDBJ databases">
        <authorList>
            <person name="Li T."/>
            <person name="Hu X."/>
            <person name="Zhang T."/>
            <person name="Song X."/>
            <person name="Zhang H."/>
            <person name="Dai N."/>
            <person name="Sheng W."/>
            <person name="Hou X."/>
            <person name="Wei L."/>
        </authorList>
    </citation>
    <scope>NUCLEOTIDE SEQUENCE</scope>
    <source>
        <strain evidence="1">G02</strain>
        <tissue evidence="1">Leaf</tissue>
    </source>
</reference>
<dbReference type="EMBL" id="JACGWJ010000025">
    <property type="protein sequence ID" value="KAL0315346.1"/>
    <property type="molecule type" value="Genomic_DNA"/>
</dbReference>
<proteinExistence type="predicted"/>
<reference evidence="1" key="2">
    <citation type="journal article" date="2024" name="Plant">
        <title>Genomic evolution and insights into agronomic trait innovations of Sesamum species.</title>
        <authorList>
            <person name="Miao H."/>
            <person name="Wang L."/>
            <person name="Qu L."/>
            <person name="Liu H."/>
            <person name="Sun Y."/>
            <person name="Le M."/>
            <person name="Wang Q."/>
            <person name="Wei S."/>
            <person name="Zheng Y."/>
            <person name="Lin W."/>
            <person name="Duan Y."/>
            <person name="Cao H."/>
            <person name="Xiong S."/>
            <person name="Wang X."/>
            <person name="Wei L."/>
            <person name="Li C."/>
            <person name="Ma Q."/>
            <person name="Ju M."/>
            <person name="Zhao R."/>
            <person name="Li G."/>
            <person name="Mu C."/>
            <person name="Tian Q."/>
            <person name="Mei H."/>
            <person name="Zhang T."/>
            <person name="Gao T."/>
            <person name="Zhang H."/>
        </authorList>
    </citation>
    <scope>NUCLEOTIDE SEQUENCE</scope>
    <source>
        <strain evidence="1">G02</strain>
    </source>
</reference>
<sequence length="93" mass="10499">MLPFDRREHKIPLLCLLRPPFHTVVCTASVNQAEGIQSYWDTANTTLACNHTRTVVSENDLRRFSTLIEELLAGDMARALTLFTLLGNREGAR</sequence>
<comment type="caution">
    <text evidence="1">The sequence shown here is derived from an EMBL/GenBank/DDBJ whole genome shotgun (WGS) entry which is preliminary data.</text>
</comment>
<gene>
    <name evidence="1" type="ORF">Sradi_5412800</name>
</gene>
<dbReference type="AlphaFoldDB" id="A0AAW2L7X5"/>